<protein>
    <submittedName>
        <fullName evidence="6">Uncharacterized protein</fullName>
    </submittedName>
</protein>
<feature type="region of interest" description="Disordered" evidence="5">
    <location>
        <begin position="156"/>
        <end position="183"/>
    </location>
</feature>
<feature type="region of interest" description="Disordered" evidence="5">
    <location>
        <begin position="324"/>
        <end position="365"/>
    </location>
</feature>
<dbReference type="EMBL" id="KQ971311">
    <property type="protein sequence ID" value="EEZ98963.1"/>
    <property type="molecule type" value="Genomic_DNA"/>
</dbReference>
<feature type="compositionally biased region" description="Acidic residues" evidence="5">
    <location>
        <begin position="934"/>
        <end position="961"/>
    </location>
</feature>
<feature type="compositionally biased region" description="Polar residues" evidence="5">
    <location>
        <begin position="859"/>
        <end position="879"/>
    </location>
</feature>
<keyword evidence="2" id="KW-0805">Transcription regulation</keyword>
<name>D6WB62_TRICA</name>
<feature type="compositionally biased region" description="Basic and acidic residues" evidence="5">
    <location>
        <begin position="827"/>
        <end position="836"/>
    </location>
</feature>
<keyword evidence="7" id="KW-1185">Reference proteome</keyword>
<comment type="subcellular location">
    <subcellularLocation>
        <location evidence="1">Nucleus</location>
    </subcellularLocation>
</comment>
<evidence type="ECO:0000256" key="3">
    <source>
        <dbReference type="ARBA" id="ARBA00023163"/>
    </source>
</evidence>
<reference evidence="6 7" key="1">
    <citation type="journal article" date="2008" name="Nature">
        <title>The genome of the model beetle and pest Tribolium castaneum.</title>
        <authorList>
            <consortium name="Tribolium Genome Sequencing Consortium"/>
            <person name="Richards S."/>
            <person name="Gibbs R.A."/>
            <person name="Weinstock G.M."/>
            <person name="Brown S.J."/>
            <person name="Denell R."/>
            <person name="Beeman R.W."/>
            <person name="Gibbs R."/>
            <person name="Beeman R.W."/>
            <person name="Brown S.J."/>
            <person name="Bucher G."/>
            <person name="Friedrich M."/>
            <person name="Grimmelikhuijzen C.J."/>
            <person name="Klingler M."/>
            <person name="Lorenzen M."/>
            <person name="Richards S."/>
            <person name="Roth S."/>
            <person name="Schroder R."/>
            <person name="Tautz D."/>
            <person name="Zdobnov E.M."/>
            <person name="Muzny D."/>
            <person name="Gibbs R.A."/>
            <person name="Weinstock G.M."/>
            <person name="Attaway T."/>
            <person name="Bell S."/>
            <person name="Buhay C.J."/>
            <person name="Chandrabose M.N."/>
            <person name="Chavez D."/>
            <person name="Clerk-Blankenburg K.P."/>
            <person name="Cree A."/>
            <person name="Dao M."/>
            <person name="Davis C."/>
            <person name="Chacko J."/>
            <person name="Dinh H."/>
            <person name="Dugan-Rocha S."/>
            <person name="Fowler G."/>
            <person name="Garner T.T."/>
            <person name="Garnes J."/>
            <person name="Gnirke A."/>
            <person name="Hawes A."/>
            <person name="Hernandez J."/>
            <person name="Hines S."/>
            <person name="Holder M."/>
            <person name="Hume J."/>
            <person name="Jhangiani S.N."/>
            <person name="Joshi V."/>
            <person name="Khan Z.M."/>
            <person name="Jackson L."/>
            <person name="Kovar C."/>
            <person name="Kowis A."/>
            <person name="Lee S."/>
            <person name="Lewis L.R."/>
            <person name="Margolis J."/>
            <person name="Morgan M."/>
            <person name="Nazareth L.V."/>
            <person name="Nguyen N."/>
            <person name="Okwuonu G."/>
            <person name="Parker D."/>
            <person name="Richards S."/>
            <person name="Ruiz S.J."/>
            <person name="Santibanez J."/>
            <person name="Savard J."/>
            <person name="Scherer S.E."/>
            <person name="Schneider B."/>
            <person name="Sodergren E."/>
            <person name="Tautz D."/>
            <person name="Vattahil S."/>
            <person name="Villasana D."/>
            <person name="White C.S."/>
            <person name="Wright R."/>
            <person name="Park Y."/>
            <person name="Beeman R.W."/>
            <person name="Lord J."/>
            <person name="Oppert B."/>
            <person name="Lorenzen M."/>
            <person name="Brown S."/>
            <person name="Wang L."/>
            <person name="Savard J."/>
            <person name="Tautz D."/>
            <person name="Richards S."/>
            <person name="Weinstock G."/>
            <person name="Gibbs R.A."/>
            <person name="Liu Y."/>
            <person name="Worley K."/>
            <person name="Weinstock G."/>
            <person name="Elsik C.G."/>
            <person name="Reese J.T."/>
            <person name="Elhaik E."/>
            <person name="Landan G."/>
            <person name="Graur D."/>
            <person name="Arensburger P."/>
            <person name="Atkinson P."/>
            <person name="Beeman R.W."/>
            <person name="Beidler J."/>
            <person name="Brown S.J."/>
            <person name="Demuth J.P."/>
            <person name="Drury D.W."/>
            <person name="Du Y.Z."/>
            <person name="Fujiwara H."/>
            <person name="Lorenzen M."/>
            <person name="Maselli V."/>
            <person name="Osanai M."/>
            <person name="Park Y."/>
            <person name="Robertson H.M."/>
            <person name="Tu Z."/>
            <person name="Wang J.J."/>
            <person name="Wang S."/>
            <person name="Richards S."/>
            <person name="Song H."/>
            <person name="Zhang L."/>
            <person name="Sodergren E."/>
            <person name="Werner D."/>
            <person name="Stanke M."/>
            <person name="Morgenstern B."/>
            <person name="Solovyev V."/>
            <person name="Kosarev P."/>
            <person name="Brown G."/>
            <person name="Chen H.C."/>
            <person name="Ermolaeva O."/>
            <person name="Hlavina W."/>
            <person name="Kapustin Y."/>
            <person name="Kiryutin B."/>
            <person name="Kitts P."/>
            <person name="Maglott D."/>
            <person name="Pruitt K."/>
            <person name="Sapojnikov V."/>
            <person name="Souvorov A."/>
            <person name="Mackey A.J."/>
            <person name="Waterhouse R.M."/>
            <person name="Wyder S."/>
            <person name="Zdobnov E.M."/>
            <person name="Zdobnov E.M."/>
            <person name="Wyder S."/>
            <person name="Kriventseva E.V."/>
            <person name="Kadowaki T."/>
            <person name="Bork P."/>
            <person name="Aranda M."/>
            <person name="Bao R."/>
            <person name="Beermann A."/>
            <person name="Berns N."/>
            <person name="Bolognesi R."/>
            <person name="Bonneton F."/>
            <person name="Bopp D."/>
            <person name="Brown S.J."/>
            <person name="Bucher G."/>
            <person name="Butts T."/>
            <person name="Chaumot A."/>
            <person name="Denell R.E."/>
            <person name="Ferrier D.E."/>
            <person name="Friedrich M."/>
            <person name="Gordon C.M."/>
            <person name="Jindra M."/>
            <person name="Klingler M."/>
            <person name="Lan Q."/>
            <person name="Lattorff H.M."/>
            <person name="Laudet V."/>
            <person name="von Levetsow C."/>
            <person name="Liu Z."/>
            <person name="Lutz R."/>
            <person name="Lynch J.A."/>
            <person name="da Fonseca R.N."/>
            <person name="Posnien N."/>
            <person name="Reuter R."/>
            <person name="Roth S."/>
            <person name="Savard J."/>
            <person name="Schinko J.B."/>
            <person name="Schmitt C."/>
            <person name="Schoppmeier M."/>
            <person name="Schroder R."/>
            <person name="Shippy T.D."/>
            <person name="Simonnet F."/>
            <person name="Marques-Souza H."/>
            <person name="Tautz D."/>
            <person name="Tomoyasu Y."/>
            <person name="Trauner J."/>
            <person name="Van der Zee M."/>
            <person name="Vervoort M."/>
            <person name="Wittkopp N."/>
            <person name="Wimmer E.A."/>
            <person name="Yang X."/>
            <person name="Jones A.K."/>
            <person name="Sattelle D.B."/>
            <person name="Ebert P.R."/>
            <person name="Nelson D."/>
            <person name="Scott J.G."/>
            <person name="Beeman R.W."/>
            <person name="Muthukrishnan S."/>
            <person name="Kramer K.J."/>
            <person name="Arakane Y."/>
            <person name="Beeman R.W."/>
            <person name="Zhu Q."/>
            <person name="Hogenkamp D."/>
            <person name="Dixit R."/>
            <person name="Oppert B."/>
            <person name="Jiang H."/>
            <person name="Zou Z."/>
            <person name="Marshall J."/>
            <person name="Elpidina E."/>
            <person name="Vinokurov K."/>
            <person name="Oppert C."/>
            <person name="Zou Z."/>
            <person name="Evans J."/>
            <person name="Lu Z."/>
            <person name="Zhao P."/>
            <person name="Sumathipala N."/>
            <person name="Altincicek B."/>
            <person name="Vilcinskas A."/>
            <person name="Williams M."/>
            <person name="Hultmark D."/>
            <person name="Hetru C."/>
            <person name="Jiang H."/>
            <person name="Grimmelikhuijzen C.J."/>
            <person name="Hauser F."/>
            <person name="Cazzamali G."/>
            <person name="Williamson M."/>
            <person name="Park Y."/>
            <person name="Li B."/>
            <person name="Tanaka Y."/>
            <person name="Predel R."/>
            <person name="Neupert S."/>
            <person name="Schachtner J."/>
            <person name="Verleyen P."/>
            <person name="Raible F."/>
            <person name="Bork P."/>
            <person name="Friedrich M."/>
            <person name="Walden K.K."/>
            <person name="Robertson H.M."/>
            <person name="Angeli S."/>
            <person name="Foret S."/>
            <person name="Bucher G."/>
            <person name="Schuetz S."/>
            <person name="Maleszka R."/>
            <person name="Wimmer E.A."/>
            <person name="Beeman R.W."/>
            <person name="Lorenzen M."/>
            <person name="Tomoyasu Y."/>
            <person name="Miller S.C."/>
            <person name="Grossmann D."/>
            <person name="Bucher G."/>
        </authorList>
    </citation>
    <scope>NUCLEOTIDE SEQUENCE [LARGE SCALE GENOMIC DNA]</scope>
    <source>
        <strain evidence="6 7">Georgia GA2</strain>
    </source>
</reference>
<evidence type="ECO:0000313" key="7">
    <source>
        <dbReference type="Proteomes" id="UP000007266"/>
    </source>
</evidence>
<feature type="region of interest" description="Disordered" evidence="5">
    <location>
        <begin position="995"/>
        <end position="1053"/>
    </location>
</feature>
<dbReference type="KEGG" id="tca:103315014"/>
<dbReference type="Proteomes" id="UP000007266">
    <property type="component" value="Linkage group 2"/>
</dbReference>
<dbReference type="GO" id="GO:0005634">
    <property type="term" value="C:nucleus"/>
    <property type="evidence" value="ECO:0000318"/>
    <property type="project" value="GO_Central"/>
</dbReference>
<gene>
    <name evidence="6" type="primary">AUGUSTUS-3.0.2_04817</name>
    <name evidence="6" type="ORF">TcasGA2_TC004817</name>
</gene>
<feature type="region of interest" description="Disordered" evidence="5">
    <location>
        <begin position="824"/>
        <end position="880"/>
    </location>
</feature>
<keyword evidence="4" id="KW-0539">Nucleus</keyword>
<feature type="compositionally biased region" description="Polar residues" evidence="5">
    <location>
        <begin position="903"/>
        <end position="912"/>
    </location>
</feature>
<organism evidence="6 7">
    <name type="scientific">Tribolium castaneum</name>
    <name type="common">Red flour beetle</name>
    <dbReference type="NCBI Taxonomy" id="7070"/>
    <lineage>
        <taxon>Eukaryota</taxon>
        <taxon>Metazoa</taxon>
        <taxon>Ecdysozoa</taxon>
        <taxon>Arthropoda</taxon>
        <taxon>Hexapoda</taxon>
        <taxon>Insecta</taxon>
        <taxon>Pterygota</taxon>
        <taxon>Neoptera</taxon>
        <taxon>Endopterygota</taxon>
        <taxon>Coleoptera</taxon>
        <taxon>Polyphaga</taxon>
        <taxon>Cucujiformia</taxon>
        <taxon>Tenebrionidae</taxon>
        <taxon>Tenebrionidae incertae sedis</taxon>
        <taxon>Tribolium</taxon>
    </lineage>
</organism>
<reference evidence="6 7" key="2">
    <citation type="journal article" date="2010" name="Nucleic Acids Res.">
        <title>BeetleBase in 2010: revisions to provide comprehensive genomic information for Tribolium castaneum.</title>
        <authorList>
            <person name="Kim H.S."/>
            <person name="Murphy T."/>
            <person name="Xia J."/>
            <person name="Caragea D."/>
            <person name="Park Y."/>
            <person name="Beeman R.W."/>
            <person name="Lorenzen M.D."/>
            <person name="Butcher S."/>
            <person name="Manak J.R."/>
            <person name="Brown S.J."/>
        </authorList>
    </citation>
    <scope>GENOME REANNOTATION</scope>
    <source>
        <strain evidence="6 7">Georgia GA2</strain>
    </source>
</reference>
<dbReference type="PANTHER" id="PTHR13859:SF11">
    <property type="entry name" value="GRUNGE, ISOFORM J"/>
    <property type="match status" value="1"/>
</dbReference>
<feature type="region of interest" description="Disordered" evidence="5">
    <location>
        <begin position="1084"/>
        <end position="1110"/>
    </location>
</feature>
<dbReference type="AlphaFoldDB" id="D6WB62"/>
<feature type="compositionally biased region" description="Polar residues" evidence="5">
    <location>
        <begin position="168"/>
        <end position="183"/>
    </location>
</feature>
<dbReference type="HOGENOM" id="CLU_278296_0_0_1"/>
<dbReference type="OrthoDB" id="6768322at2759"/>
<accession>D6WB62</accession>
<evidence type="ECO:0000256" key="5">
    <source>
        <dbReference type="SAM" id="MobiDB-lite"/>
    </source>
</evidence>
<feature type="region of interest" description="Disordered" evidence="5">
    <location>
        <begin position="903"/>
        <end position="974"/>
    </location>
</feature>
<keyword evidence="3" id="KW-0804">Transcription</keyword>
<proteinExistence type="predicted"/>
<evidence type="ECO:0000256" key="4">
    <source>
        <dbReference type="ARBA" id="ARBA00023242"/>
    </source>
</evidence>
<dbReference type="PANTHER" id="PTHR13859">
    <property type="entry name" value="ATROPHIN-RELATED"/>
    <property type="match status" value="1"/>
</dbReference>
<sequence>MDRCFKWPQESKSKNYEEDRELIFRLQSAKRRLSPIVDDIVESAVDLIEKGDDHFVNECTLTPDQYQDVIWASQMLRQIEYDRMNHNNYYLPNTNLIVNRVSVESVKKTRDKSAVVIDQATVVQLLQLYDQMGVIIQKMLNTNKATKNVDVQKSTDESRSDCRCDTTMPASTTTTENNEVDSLTSEKSALKPCIKSTCSAFKKSSSSKENGEDSERKSVSINDEVETKVCDDPTIYIKIQCYTDCSETAEVDATPKTSEVKCSKSCDSHYHIKLDGEPVTLKMNQTNHNEDPVFCINARSDDESDVKIVIKQCPECRSTIIGSSTKIENPPESHESLTIHGTPQLDETNLEYSSDDSGKSTSPSECHCKEKKMCIDLAKLKELLGCSCDKPKMDVVIDSDSVEKSEVKVRELPPLMRRRVCSSMEFDVTTVKTRLREKEIEHKNAHIVLELKQLGVDQILRASKPAKCCRKAILNERQRTALPYCVSLRSLPLMSHDAEVIKQSVDMSVKKIKNAIDLTQAYKDKLAYYVSLGKDDFKQKQTPWVVPLYDMDLNGEEDRFYVLKKEEAEEQVATLLGIVERLRRNDLSYNKNRCFVLRKPNMMRRITEWNESKSSVLSRRINRKRIKRRMELKFRNCKPNRRRRSWRSNIDRFGFPHQFNSLDVNFLQTTEISRFTSFAKCSNSGSDIPLNAFPCFNICNLDNKQQEAIVEKSKGSGDCSLSKMLDFSYLNKPEKSKFLTSVFRKKNSKRKKSLPASNALTIFIPKSKGVKRKKKNVLEYYVGLVKGDLVWSNTLPLVPQNYDTYYNHASERKKVPVEEPIVATRVSRAESSREPARSPSRSSRRSSGSATRRKRLTLPESNNEPQKTVTPSPEPQQVNAPEMAKVDETQELKDESWFPHVVSETSLPNIQETFEKKEVEQAEAQPVEPRDDPHEEEFVEQQEEPEEQQEEPEEQQEEPEEQPPPPPQAVKSKCSTKQVCIKHDCKSGCKASKACCSSASQSSSPPPPPSSAPHSSSVPPSSARHSSSPPAPSARHSSSPPPPSQKAGPGDITIAIKKKRKGIVIEGRAPASCNKEVCEIYKNKNLVPDKPEKQQKAKSSSDKPPKEQKFKVVAKDSVEIIINNNTISVTNNDKRKK</sequence>
<feature type="compositionally biased region" description="Polar residues" evidence="5">
    <location>
        <begin position="339"/>
        <end position="352"/>
    </location>
</feature>
<evidence type="ECO:0000256" key="1">
    <source>
        <dbReference type="ARBA" id="ARBA00004123"/>
    </source>
</evidence>
<dbReference type="GO" id="GO:0003714">
    <property type="term" value="F:transcription corepressor activity"/>
    <property type="evidence" value="ECO:0000318"/>
    <property type="project" value="GO_Central"/>
</dbReference>
<feature type="compositionally biased region" description="Low complexity" evidence="5">
    <location>
        <begin position="837"/>
        <end position="850"/>
    </location>
</feature>
<evidence type="ECO:0000313" key="6">
    <source>
        <dbReference type="EMBL" id="EEZ98963.1"/>
    </source>
</evidence>
<feature type="compositionally biased region" description="Low complexity" evidence="5">
    <location>
        <begin position="1012"/>
        <end position="1038"/>
    </location>
</feature>
<evidence type="ECO:0000256" key="2">
    <source>
        <dbReference type="ARBA" id="ARBA00023015"/>
    </source>
</evidence>